<organism evidence="1 2">
    <name type="scientific">Dreissena polymorpha</name>
    <name type="common">Zebra mussel</name>
    <name type="synonym">Mytilus polymorpha</name>
    <dbReference type="NCBI Taxonomy" id="45954"/>
    <lineage>
        <taxon>Eukaryota</taxon>
        <taxon>Metazoa</taxon>
        <taxon>Spiralia</taxon>
        <taxon>Lophotrochozoa</taxon>
        <taxon>Mollusca</taxon>
        <taxon>Bivalvia</taxon>
        <taxon>Autobranchia</taxon>
        <taxon>Heteroconchia</taxon>
        <taxon>Euheterodonta</taxon>
        <taxon>Imparidentia</taxon>
        <taxon>Neoheterodontei</taxon>
        <taxon>Myida</taxon>
        <taxon>Dreissenoidea</taxon>
        <taxon>Dreissenidae</taxon>
        <taxon>Dreissena</taxon>
    </lineage>
</organism>
<dbReference type="GO" id="GO:0005506">
    <property type="term" value="F:iron ion binding"/>
    <property type="evidence" value="ECO:0007669"/>
    <property type="project" value="InterPro"/>
</dbReference>
<dbReference type="AlphaFoldDB" id="A0A9D4R4Q8"/>
<reference evidence="1" key="1">
    <citation type="journal article" date="2019" name="bioRxiv">
        <title>The Genome of the Zebra Mussel, Dreissena polymorpha: A Resource for Invasive Species Research.</title>
        <authorList>
            <person name="McCartney M.A."/>
            <person name="Auch B."/>
            <person name="Kono T."/>
            <person name="Mallez S."/>
            <person name="Zhang Y."/>
            <person name="Obille A."/>
            <person name="Becker A."/>
            <person name="Abrahante J.E."/>
            <person name="Garbe J."/>
            <person name="Badalamenti J.P."/>
            <person name="Herman A."/>
            <person name="Mangelson H."/>
            <person name="Liachko I."/>
            <person name="Sullivan S."/>
            <person name="Sone E.D."/>
            <person name="Koren S."/>
            <person name="Silverstein K.A.T."/>
            <person name="Beckman K.B."/>
            <person name="Gohl D.M."/>
        </authorList>
    </citation>
    <scope>NUCLEOTIDE SEQUENCE</scope>
    <source>
        <strain evidence="1">Duluth1</strain>
        <tissue evidence="1">Whole animal</tissue>
    </source>
</reference>
<dbReference type="InterPro" id="IPR036396">
    <property type="entry name" value="Cyt_P450_sf"/>
</dbReference>
<dbReference type="GO" id="GO:0020037">
    <property type="term" value="F:heme binding"/>
    <property type="evidence" value="ECO:0007669"/>
    <property type="project" value="InterPro"/>
</dbReference>
<dbReference type="Proteomes" id="UP000828390">
    <property type="component" value="Unassembled WGS sequence"/>
</dbReference>
<name>A0A9D4R4Q8_DREPO</name>
<dbReference type="SUPFAM" id="SSF48264">
    <property type="entry name" value="Cytochrome P450"/>
    <property type="match status" value="1"/>
</dbReference>
<sequence>MGESSARIELFLYVTRIVQYVDFKLPAGCTRPTLNGVFGITYRPEDYNVDIAMRN</sequence>
<gene>
    <name evidence="1" type="ORF">DPMN_097422</name>
</gene>
<dbReference type="EMBL" id="JAIWYP010000003">
    <property type="protein sequence ID" value="KAH3854864.1"/>
    <property type="molecule type" value="Genomic_DNA"/>
</dbReference>
<dbReference type="GO" id="GO:0016705">
    <property type="term" value="F:oxidoreductase activity, acting on paired donors, with incorporation or reduction of molecular oxygen"/>
    <property type="evidence" value="ECO:0007669"/>
    <property type="project" value="InterPro"/>
</dbReference>
<dbReference type="Gene3D" id="1.10.630.10">
    <property type="entry name" value="Cytochrome P450"/>
    <property type="match status" value="1"/>
</dbReference>
<comment type="caution">
    <text evidence="1">The sequence shown here is derived from an EMBL/GenBank/DDBJ whole genome shotgun (WGS) entry which is preliminary data.</text>
</comment>
<evidence type="ECO:0000313" key="1">
    <source>
        <dbReference type="EMBL" id="KAH3854864.1"/>
    </source>
</evidence>
<dbReference type="GO" id="GO:0004497">
    <property type="term" value="F:monooxygenase activity"/>
    <property type="evidence" value="ECO:0007669"/>
    <property type="project" value="InterPro"/>
</dbReference>
<keyword evidence="2" id="KW-1185">Reference proteome</keyword>
<evidence type="ECO:0000313" key="2">
    <source>
        <dbReference type="Proteomes" id="UP000828390"/>
    </source>
</evidence>
<accession>A0A9D4R4Q8</accession>
<proteinExistence type="predicted"/>
<reference evidence="1" key="2">
    <citation type="submission" date="2020-11" db="EMBL/GenBank/DDBJ databases">
        <authorList>
            <person name="McCartney M.A."/>
            <person name="Auch B."/>
            <person name="Kono T."/>
            <person name="Mallez S."/>
            <person name="Becker A."/>
            <person name="Gohl D.M."/>
            <person name="Silverstein K.A.T."/>
            <person name="Koren S."/>
            <person name="Bechman K.B."/>
            <person name="Herman A."/>
            <person name="Abrahante J.E."/>
            <person name="Garbe J."/>
        </authorList>
    </citation>
    <scope>NUCLEOTIDE SEQUENCE</scope>
    <source>
        <strain evidence="1">Duluth1</strain>
        <tissue evidence="1">Whole animal</tissue>
    </source>
</reference>
<protein>
    <submittedName>
        <fullName evidence="1">Uncharacterized protein</fullName>
    </submittedName>
</protein>